<sequence>MDPPVRVLSLDGGGIRGISSLFILEHIVEKVLQEKEKDKKKEQGKGKDPAGEAPRPSEVFDLIGGTSTGGIIALMLGRLGMTARKSLRAYRKVAEKAFTPKKTSPLPGSPSGAYSATALEEAIRDVIREFCPAPECVARRQSGQSTGQTCKHGEMEFRNQDCTDTVVLAITKANVDTLPTLFTTYDATSAATTFFKPIRVGEDEIEFIDAGFGFNNPCEELVAEAKRRFPGRRLQILSIGTGLGDVVKIGGRLDILHALKRMATTSKQVAARMDSGFGEEKGYFRFNVDHGLEDTTLSDWKESSNILAHTRNYLRENERLVGRCTALLLGKAANRPWYIPLAKNRQFLFRDGPQRVAIDGLGGVGKTQEHLPEWSVFWVTASSLAGFEPACALILKQVGLETSEKDDAKESLRQYLSADKSGKWLLVVDNADDLDLLGTDHSKVDGIDRYLPDSDNDVAFAAAGSEVVEVPQMSRDEALQYLQKALINKALLNDKAGVKGLLKILTYLPLALAQAAAYINMHKLSVREYLTVLSKTDHEKIAVLETEFPDRTRNDGSHSTNAIVRTWIVSFDKIKQDADAAAILSFLAFIEPTDIPRAMLPPLTSSQKLMHALGVLCGYSFLTSREDGEAYDMHRLVHLACRIWLRPQPDAENQGFEAITHLFSTLACNGGQRYLAHVLEALQVGSPDSHCQSGECLLGSRAGSFLKGAEQVGKVVGSESDMRRLVSQTILAQTYLASGRTQEGLRLLKKVEAVAKRSFQENSPAVLSAQQILAKTQLRCGQQTEATKLLEHV</sequence>
<dbReference type="Proteomes" id="UP001303115">
    <property type="component" value="Unassembled WGS sequence"/>
</dbReference>
<dbReference type="InterPro" id="IPR016035">
    <property type="entry name" value="Acyl_Trfase/lysoPLipase"/>
</dbReference>
<gene>
    <name evidence="7" type="ORF">C8A01DRAFT_47864</name>
</gene>
<feature type="short sequence motif" description="GXSXG" evidence="4">
    <location>
        <begin position="65"/>
        <end position="69"/>
    </location>
</feature>
<dbReference type="GO" id="GO:0019369">
    <property type="term" value="P:arachidonate metabolic process"/>
    <property type="evidence" value="ECO:0007669"/>
    <property type="project" value="TreeGrafter"/>
</dbReference>
<dbReference type="InterPro" id="IPR002641">
    <property type="entry name" value="PNPLA_dom"/>
</dbReference>
<dbReference type="GO" id="GO:0016042">
    <property type="term" value="P:lipid catabolic process"/>
    <property type="evidence" value="ECO:0007669"/>
    <property type="project" value="UniProtKB-UniRule"/>
</dbReference>
<evidence type="ECO:0000259" key="6">
    <source>
        <dbReference type="PROSITE" id="PS51635"/>
    </source>
</evidence>
<evidence type="ECO:0000256" key="3">
    <source>
        <dbReference type="ARBA" id="ARBA00023098"/>
    </source>
</evidence>
<accession>A0AAN6PEM5</accession>
<dbReference type="InterPro" id="IPR027417">
    <property type="entry name" value="P-loop_NTPase"/>
</dbReference>
<dbReference type="Gene3D" id="1.25.40.10">
    <property type="entry name" value="Tetratricopeptide repeat domain"/>
    <property type="match status" value="1"/>
</dbReference>
<comment type="caution">
    <text evidence="7">The sequence shown here is derived from an EMBL/GenBank/DDBJ whole genome shotgun (WGS) entry which is preliminary data.</text>
</comment>
<feature type="active site" description="Proton acceptor" evidence="4">
    <location>
        <position position="209"/>
    </location>
</feature>
<dbReference type="Gene3D" id="3.40.50.300">
    <property type="entry name" value="P-loop containing nucleotide triphosphate hydrolases"/>
    <property type="match status" value="1"/>
</dbReference>
<feature type="region of interest" description="Disordered" evidence="5">
    <location>
        <begin position="35"/>
        <end position="58"/>
    </location>
</feature>
<evidence type="ECO:0000313" key="8">
    <source>
        <dbReference type="Proteomes" id="UP001303115"/>
    </source>
</evidence>
<dbReference type="GO" id="GO:0016020">
    <property type="term" value="C:membrane"/>
    <property type="evidence" value="ECO:0007669"/>
    <property type="project" value="TreeGrafter"/>
</dbReference>
<dbReference type="PANTHER" id="PTHR24185">
    <property type="entry name" value="CALCIUM-INDEPENDENT PHOSPHOLIPASE A2-GAMMA"/>
    <property type="match status" value="1"/>
</dbReference>
<feature type="domain" description="PNPLA" evidence="6">
    <location>
        <begin position="8"/>
        <end position="222"/>
    </location>
</feature>
<reference evidence="8" key="1">
    <citation type="journal article" date="2023" name="Mol. Phylogenet. Evol.">
        <title>Genome-scale phylogeny and comparative genomics of the fungal order Sordariales.</title>
        <authorList>
            <person name="Hensen N."/>
            <person name="Bonometti L."/>
            <person name="Westerberg I."/>
            <person name="Brannstrom I.O."/>
            <person name="Guillou S."/>
            <person name="Cros-Aarteil S."/>
            <person name="Calhoun S."/>
            <person name="Haridas S."/>
            <person name="Kuo A."/>
            <person name="Mondo S."/>
            <person name="Pangilinan J."/>
            <person name="Riley R."/>
            <person name="LaButti K."/>
            <person name="Andreopoulos B."/>
            <person name="Lipzen A."/>
            <person name="Chen C."/>
            <person name="Yan M."/>
            <person name="Daum C."/>
            <person name="Ng V."/>
            <person name="Clum A."/>
            <person name="Steindorff A."/>
            <person name="Ohm R.A."/>
            <person name="Martin F."/>
            <person name="Silar P."/>
            <person name="Natvig D.O."/>
            <person name="Lalanne C."/>
            <person name="Gautier V."/>
            <person name="Ament-Velasquez S.L."/>
            <person name="Kruys A."/>
            <person name="Hutchinson M.I."/>
            <person name="Powell A.J."/>
            <person name="Barry K."/>
            <person name="Miller A.N."/>
            <person name="Grigoriev I.V."/>
            <person name="Debuchy R."/>
            <person name="Gladieux P."/>
            <person name="Hiltunen Thoren M."/>
            <person name="Johannesson H."/>
        </authorList>
    </citation>
    <scope>NUCLEOTIDE SEQUENCE [LARGE SCALE GENOMIC DNA]</scope>
    <source>
        <strain evidence="8">CBS 284.82</strain>
    </source>
</reference>
<dbReference type="SUPFAM" id="SSF52151">
    <property type="entry name" value="FabD/lysophospholipase-like"/>
    <property type="match status" value="1"/>
</dbReference>
<dbReference type="Gene3D" id="3.40.1090.10">
    <property type="entry name" value="Cytosolic phospholipase A2 catalytic domain"/>
    <property type="match status" value="1"/>
</dbReference>
<feature type="compositionally biased region" description="Basic and acidic residues" evidence="5">
    <location>
        <begin position="35"/>
        <end position="50"/>
    </location>
</feature>
<dbReference type="SUPFAM" id="SSF52540">
    <property type="entry name" value="P-loop containing nucleoside triphosphate hydrolases"/>
    <property type="match status" value="1"/>
</dbReference>
<dbReference type="InterPro" id="IPR011990">
    <property type="entry name" value="TPR-like_helical_dom_sf"/>
</dbReference>
<evidence type="ECO:0000313" key="7">
    <source>
        <dbReference type="EMBL" id="KAK4038535.1"/>
    </source>
</evidence>
<proteinExistence type="predicted"/>
<comment type="caution">
    <text evidence="4">Lacks conserved residue(s) required for the propagation of feature annotation.</text>
</comment>
<dbReference type="EMBL" id="MU854426">
    <property type="protein sequence ID" value="KAK4038535.1"/>
    <property type="molecule type" value="Genomic_DNA"/>
</dbReference>
<keyword evidence="2 4" id="KW-0442">Lipid degradation</keyword>
<dbReference type="GO" id="GO:0016740">
    <property type="term" value="F:transferase activity"/>
    <property type="evidence" value="ECO:0007669"/>
    <property type="project" value="UniProtKB-KW"/>
</dbReference>
<evidence type="ECO:0000256" key="1">
    <source>
        <dbReference type="ARBA" id="ARBA00022801"/>
    </source>
</evidence>
<keyword evidence="3 4" id="KW-0443">Lipid metabolism</keyword>
<protein>
    <submittedName>
        <fullName evidence="7">Acyl transferase/acyl hydrolase/lysophospholipase</fullName>
    </submittedName>
</protein>
<organism evidence="7 8">
    <name type="scientific">Parachaetomium inaequale</name>
    <dbReference type="NCBI Taxonomy" id="2588326"/>
    <lineage>
        <taxon>Eukaryota</taxon>
        <taxon>Fungi</taxon>
        <taxon>Dikarya</taxon>
        <taxon>Ascomycota</taxon>
        <taxon>Pezizomycotina</taxon>
        <taxon>Sordariomycetes</taxon>
        <taxon>Sordariomycetidae</taxon>
        <taxon>Sordariales</taxon>
        <taxon>Chaetomiaceae</taxon>
        <taxon>Parachaetomium</taxon>
    </lineage>
</organism>
<keyword evidence="8" id="KW-1185">Reference proteome</keyword>
<dbReference type="GO" id="GO:0046486">
    <property type="term" value="P:glycerolipid metabolic process"/>
    <property type="evidence" value="ECO:0007669"/>
    <property type="project" value="UniProtKB-ARBA"/>
</dbReference>
<feature type="active site" description="Nucleophile" evidence="4">
    <location>
        <position position="67"/>
    </location>
</feature>
<feature type="short sequence motif" description="GXGXXG" evidence="4">
    <location>
        <begin position="12"/>
        <end position="17"/>
    </location>
</feature>
<evidence type="ECO:0000256" key="4">
    <source>
        <dbReference type="PROSITE-ProRule" id="PRU01161"/>
    </source>
</evidence>
<keyword evidence="1 4" id="KW-0378">Hydrolase</keyword>
<dbReference type="PROSITE" id="PS51635">
    <property type="entry name" value="PNPLA"/>
    <property type="match status" value="1"/>
</dbReference>
<name>A0AAN6PEM5_9PEZI</name>
<evidence type="ECO:0000256" key="2">
    <source>
        <dbReference type="ARBA" id="ARBA00022963"/>
    </source>
</evidence>
<dbReference type="GO" id="GO:0047499">
    <property type="term" value="F:calcium-independent phospholipase A2 activity"/>
    <property type="evidence" value="ECO:0007669"/>
    <property type="project" value="TreeGrafter"/>
</dbReference>
<keyword evidence="7" id="KW-0808">Transferase</keyword>
<dbReference type="AlphaFoldDB" id="A0AAN6PEM5"/>
<evidence type="ECO:0000256" key="5">
    <source>
        <dbReference type="SAM" id="MobiDB-lite"/>
    </source>
</evidence>
<dbReference type="Pfam" id="PF01734">
    <property type="entry name" value="Patatin"/>
    <property type="match status" value="1"/>
</dbReference>
<dbReference type="PANTHER" id="PTHR24185:SF1">
    <property type="entry name" value="CALCIUM-INDEPENDENT PHOSPHOLIPASE A2-GAMMA"/>
    <property type="match status" value="1"/>
</dbReference>